<dbReference type="Proteomes" id="UP000092730">
    <property type="component" value="Chromosome 1"/>
</dbReference>
<dbReference type="EMBL" id="KI894020">
    <property type="protein sequence ID" value="OCF25787.1"/>
    <property type="molecule type" value="Genomic_DNA"/>
</dbReference>
<keyword evidence="4" id="KW-1185">Reference proteome</keyword>
<gene>
    <name evidence="2" type="ORF">I302_03460</name>
    <name evidence="3" type="ORF">I302_100088</name>
</gene>
<accession>A0A1B9G408</accession>
<dbReference type="AlphaFoldDB" id="A0A1B9G408"/>
<evidence type="ECO:0000313" key="4">
    <source>
        <dbReference type="Proteomes" id="UP000092730"/>
    </source>
</evidence>
<dbReference type="VEuPathDB" id="FungiDB:I302_03460"/>
<evidence type="ECO:0000313" key="3">
    <source>
        <dbReference type="EMBL" id="WVW78137.1"/>
    </source>
</evidence>
<evidence type="ECO:0000256" key="1">
    <source>
        <dbReference type="SAM" id="MobiDB-lite"/>
    </source>
</evidence>
<sequence>MSADHPSTTALATEDVDFYSHGPFSCVHPDPASDPEGAHLAIRFDPRTSSGDQVIIPDITAVDGTTWTLRESDRTYTQHSVPMHRRLPLSVFAEQVQALDRDLCSALEICSARASEEQNPDTYRERSQAYTLADQSLAQARKDFPFFILSVDGYICDSQMAATDRTVAEHCSIINGSKRLSKGDKTRLCKAFRNAHDRVYDADIYVTRHKLFAVAAKNASDWLADRYQERSRYFQGCAASHGIKVDFTNIDPNIPSEEATAIGLLDRTVKSIFGPRQTIPKSSAQWTKLRDKPKSNTVYDLETFREVPPERGASHDDGETKRLSFAYPHTVSDPQTPQSS</sequence>
<feature type="region of interest" description="Disordered" evidence="1">
    <location>
        <begin position="300"/>
        <end position="340"/>
    </location>
</feature>
<organism evidence="2">
    <name type="scientific">Kwoniella bestiolae CBS 10118</name>
    <dbReference type="NCBI Taxonomy" id="1296100"/>
    <lineage>
        <taxon>Eukaryota</taxon>
        <taxon>Fungi</taxon>
        <taxon>Dikarya</taxon>
        <taxon>Basidiomycota</taxon>
        <taxon>Agaricomycotina</taxon>
        <taxon>Tremellomycetes</taxon>
        <taxon>Tremellales</taxon>
        <taxon>Cryptococcaceae</taxon>
        <taxon>Kwoniella</taxon>
    </lineage>
</organism>
<dbReference type="KEGG" id="kbi:30207859"/>
<dbReference type="EMBL" id="CP144541">
    <property type="protein sequence ID" value="WVW78137.1"/>
    <property type="molecule type" value="Genomic_DNA"/>
</dbReference>
<name>A0A1B9G408_9TREE</name>
<proteinExistence type="predicted"/>
<protein>
    <submittedName>
        <fullName evidence="2">Uncharacterized protein</fullName>
    </submittedName>
</protein>
<dbReference type="GeneID" id="30207859"/>
<evidence type="ECO:0000313" key="2">
    <source>
        <dbReference type="EMBL" id="OCF25787.1"/>
    </source>
</evidence>
<reference evidence="2" key="1">
    <citation type="submission" date="2013-07" db="EMBL/GenBank/DDBJ databases">
        <title>The Genome Sequence of Cryptococcus bestiolae CBS10118.</title>
        <authorList>
            <consortium name="The Broad Institute Genome Sequencing Platform"/>
            <person name="Cuomo C."/>
            <person name="Litvintseva A."/>
            <person name="Chen Y."/>
            <person name="Heitman J."/>
            <person name="Sun S."/>
            <person name="Springer D."/>
            <person name="Dromer F."/>
            <person name="Young S.K."/>
            <person name="Zeng Q."/>
            <person name="Gargeya S."/>
            <person name="Fitzgerald M."/>
            <person name="Abouelleil A."/>
            <person name="Alvarado L."/>
            <person name="Berlin A.M."/>
            <person name="Chapman S.B."/>
            <person name="Dewar J."/>
            <person name="Goldberg J."/>
            <person name="Griggs A."/>
            <person name="Gujja S."/>
            <person name="Hansen M."/>
            <person name="Howarth C."/>
            <person name="Imamovic A."/>
            <person name="Larimer J."/>
            <person name="McCowan C."/>
            <person name="Murphy C."/>
            <person name="Pearson M."/>
            <person name="Priest M."/>
            <person name="Roberts A."/>
            <person name="Saif S."/>
            <person name="Shea T."/>
            <person name="Sykes S."/>
            <person name="Wortman J."/>
            <person name="Nusbaum C."/>
            <person name="Birren B."/>
        </authorList>
    </citation>
    <scope>NUCLEOTIDE SEQUENCE [LARGE SCALE GENOMIC DNA]</scope>
    <source>
        <strain evidence="2">CBS 10118</strain>
    </source>
</reference>
<reference evidence="2" key="3">
    <citation type="submission" date="2014-01" db="EMBL/GenBank/DDBJ databases">
        <title>Evolution of pathogenesis and genome organization in the Tremellales.</title>
        <authorList>
            <person name="Cuomo C."/>
            <person name="Litvintseva A."/>
            <person name="Heitman J."/>
            <person name="Chen Y."/>
            <person name="Sun S."/>
            <person name="Springer D."/>
            <person name="Dromer F."/>
            <person name="Young S."/>
            <person name="Zeng Q."/>
            <person name="Chapman S."/>
            <person name="Gujja S."/>
            <person name="Saif S."/>
            <person name="Birren B."/>
        </authorList>
    </citation>
    <scope>NUCLEOTIDE SEQUENCE</scope>
    <source>
        <strain evidence="2">CBS 10118</strain>
    </source>
</reference>
<reference evidence="3" key="2">
    <citation type="submission" date="2013-07" db="EMBL/GenBank/DDBJ databases">
        <authorList>
            <consortium name="The Broad Institute Genome Sequencing Platform"/>
            <person name="Cuomo C."/>
            <person name="Litvintseva A."/>
            <person name="Chen Y."/>
            <person name="Heitman J."/>
            <person name="Sun S."/>
            <person name="Springer D."/>
            <person name="Dromer F."/>
            <person name="Young S.K."/>
            <person name="Zeng Q."/>
            <person name="Gargeya S."/>
            <person name="Fitzgerald M."/>
            <person name="Abouelleil A."/>
            <person name="Alvarado L."/>
            <person name="Berlin A.M."/>
            <person name="Chapman S.B."/>
            <person name="Dewar J."/>
            <person name="Goldberg J."/>
            <person name="Griggs A."/>
            <person name="Gujja S."/>
            <person name="Hansen M."/>
            <person name="Howarth C."/>
            <person name="Imamovic A."/>
            <person name="Larimer J."/>
            <person name="McCowan C."/>
            <person name="Murphy C."/>
            <person name="Pearson M."/>
            <person name="Priest M."/>
            <person name="Roberts A."/>
            <person name="Saif S."/>
            <person name="Shea T."/>
            <person name="Sykes S."/>
            <person name="Wortman J."/>
            <person name="Nusbaum C."/>
            <person name="Birren B."/>
        </authorList>
    </citation>
    <scope>NUCLEOTIDE SEQUENCE</scope>
    <source>
        <strain evidence="3">CBS 10118</strain>
    </source>
</reference>
<dbReference type="RefSeq" id="XP_019046857.1">
    <property type="nucleotide sequence ID" value="XM_019190109.1"/>
</dbReference>
<feature type="compositionally biased region" description="Basic and acidic residues" evidence="1">
    <location>
        <begin position="302"/>
        <end position="322"/>
    </location>
</feature>
<reference evidence="3" key="4">
    <citation type="submission" date="2024-02" db="EMBL/GenBank/DDBJ databases">
        <title>Comparative genomics of Cryptococcus and Kwoniella reveals pathogenesis evolution and contrasting modes of karyotype evolution via chromosome fusion or intercentromeric recombination.</title>
        <authorList>
            <person name="Coelho M.A."/>
            <person name="David-Palma M."/>
            <person name="Shea T."/>
            <person name="Bowers K."/>
            <person name="McGinley-Smith S."/>
            <person name="Mohammad A.W."/>
            <person name="Gnirke A."/>
            <person name="Yurkov A.M."/>
            <person name="Nowrousian M."/>
            <person name="Sun S."/>
            <person name="Cuomo C.A."/>
            <person name="Heitman J."/>
        </authorList>
    </citation>
    <scope>NUCLEOTIDE SEQUENCE</scope>
    <source>
        <strain evidence="3">CBS 10118</strain>
    </source>
</reference>